<dbReference type="Gene3D" id="1.25.40.10">
    <property type="entry name" value="Tetratricopeptide repeat domain"/>
    <property type="match status" value="1"/>
</dbReference>
<name>A0A345HDC3_9FLAO</name>
<dbReference type="InterPro" id="IPR019734">
    <property type="entry name" value="TPR_rpt"/>
</dbReference>
<keyword evidence="2" id="KW-0812">Transmembrane</keyword>
<dbReference type="RefSeq" id="WP_114678341.1">
    <property type="nucleotide sequence ID" value="NZ_CP031188.1"/>
</dbReference>
<keyword evidence="1" id="KW-0802">TPR repeat</keyword>
<feature type="transmembrane region" description="Helical" evidence="2">
    <location>
        <begin position="230"/>
        <end position="250"/>
    </location>
</feature>
<keyword evidence="2" id="KW-1133">Transmembrane helix</keyword>
<organism evidence="3 4">
    <name type="scientific">Flavobacterium arcticum</name>
    <dbReference type="NCBI Taxonomy" id="1784713"/>
    <lineage>
        <taxon>Bacteria</taxon>
        <taxon>Pseudomonadati</taxon>
        <taxon>Bacteroidota</taxon>
        <taxon>Flavobacteriia</taxon>
        <taxon>Flavobacteriales</taxon>
        <taxon>Flavobacteriaceae</taxon>
        <taxon>Flavobacterium</taxon>
    </lineage>
</organism>
<keyword evidence="2" id="KW-0472">Membrane</keyword>
<feature type="transmembrane region" description="Helical" evidence="2">
    <location>
        <begin position="337"/>
        <end position="356"/>
    </location>
</feature>
<dbReference type="SMART" id="SM00028">
    <property type="entry name" value="TPR"/>
    <property type="match status" value="6"/>
</dbReference>
<dbReference type="GO" id="GO:0051301">
    <property type="term" value="P:cell division"/>
    <property type="evidence" value="ECO:0007669"/>
    <property type="project" value="TreeGrafter"/>
</dbReference>
<feature type="transmembrane region" description="Helical" evidence="2">
    <location>
        <begin position="270"/>
        <end position="290"/>
    </location>
</feature>
<evidence type="ECO:0000256" key="1">
    <source>
        <dbReference type="PROSITE-ProRule" id="PRU00339"/>
    </source>
</evidence>
<dbReference type="SUPFAM" id="SSF48452">
    <property type="entry name" value="TPR-like"/>
    <property type="match status" value="2"/>
</dbReference>
<proteinExistence type="predicted"/>
<dbReference type="PROSITE" id="PS50005">
    <property type="entry name" value="TPR"/>
    <property type="match status" value="1"/>
</dbReference>
<keyword evidence="4" id="KW-1185">Reference proteome</keyword>
<feature type="transmembrane region" description="Helical" evidence="2">
    <location>
        <begin position="388"/>
        <end position="411"/>
    </location>
</feature>
<dbReference type="AlphaFoldDB" id="A0A345HDC3"/>
<feature type="transmembrane region" description="Helical" evidence="2">
    <location>
        <begin position="363"/>
        <end position="382"/>
    </location>
</feature>
<reference evidence="3 4" key="1">
    <citation type="submission" date="2018-07" db="EMBL/GenBank/DDBJ databases">
        <title>Complete genome sequence of Flavobacterium arcticum type strain SM1502T.</title>
        <authorList>
            <person name="Li Y."/>
            <person name="Li D.-D."/>
        </authorList>
    </citation>
    <scope>NUCLEOTIDE SEQUENCE [LARGE SCALE GENOMIC DNA]</scope>
    <source>
        <strain evidence="3 4">SM1502</strain>
    </source>
</reference>
<dbReference type="KEGG" id="fat:DVK85_10190"/>
<dbReference type="Pfam" id="PF13432">
    <property type="entry name" value="TPR_16"/>
    <property type="match status" value="1"/>
</dbReference>
<dbReference type="EMBL" id="CP031188">
    <property type="protein sequence ID" value="AXG74583.1"/>
    <property type="molecule type" value="Genomic_DNA"/>
</dbReference>
<evidence type="ECO:0000256" key="2">
    <source>
        <dbReference type="SAM" id="Phobius"/>
    </source>
</evidence>
<evidence type="ECO:0000313" key="4">
    <source>
        <dbReference type="Proteomes" id="UP000253951"/>
    </source>
</evidence>
<protein>
    <submittedName>
        <fullName evidence="3">Uncharacterized protein</fullName>
    </submittedName>
</protein>
<evidence type="ECO:0000313" key="3">
    <source>
        <dbReference type="EMBL" id="AXG74583.1"/>
    </source>
</evidence>
<dbReference type="PANTHER" id="PTHR12558:SF44">
    <property type="entry name" value="TETRATRICOPEPTIDE REPEAT-CONTAINING PROTEIN"/>
    <property type="match status" value="1"/>
</dbReference>
<gene>
    <name evidence="3" type="ORF">DVK85_10190</name>
</gene>
<accession>A0A345HDC3</accession>
<dbReference type="InterPro" id="IPR011990">
    <property type="entry name" value="TPR-like_helical_dom_sf"/>
</dbReference>
<sequence length="413" mass="46931">MIDEGLLARARVLINQDRYDEAEKIIGELMSIHPNNDYLLYLLSEINLQKEDYVKAEELIDSAIALSPEESDHFYFKARLYLLKENKVEAERYIKEAIAIYPYEAAYFAFWAHIKLFNKEYEESLNIANQALAIDSTNIFALNTRSTALLKLGRKEESYNTVAEALNEDPNNAYTHANHGWGLLEKGDVKSALNHFSESLKNDPNSPHAQAGMIEALKARFMVYRWFLKYSFWIGNMTSKYQWLFILGFYFGTKLLRGIAKSNAALAPFLYPIIGLLFIIAISTWIINPIGNLLLLLNPFGKHLLNKEEKISSYATGICLLTALLSGVSYYSIGNEGFITLAVVSFTMMIPFSSMFNKPKALFISYTLIMLLVGLLAVVTTFTTDTLFAIPMIIYALGIFAFQFIANYFVIKR</sequence>
<dbReference type="Proteomes" id="UP000253951">
    <property type="component" value="Chromosome"/>
</dbReference>
<dbReference type="PANTHER" id="PTHR12558">
    <property type="entry name" value="CELL DIVISION CYCLE 16,23,27"/>
    <property type="match status" value="1"/>
</dbReference>
<feature type="repeat" description="TPR" evidence="1">
    <location>
        <begin position="173"/>
        <end position="206"/>
    </location>
</feature>
<dbReference type="OrthoDB" id="1489995at2"/>